<evidence type="ECO:0000256" key="4">
    <source>
        <dbReference type="ARBA" id="ARBA00023163"/>
    </source>
</evidence>
<comment type="caution">
    <text evidence="5">The sequence shown here is derived from an EMBL/GenBank/DDBJ whole genome shotgun (WGS) entry which is preliminary data.</text>
</comment>
<dbReference type="Gene3D" id="1.10.10.10">
    <property type="entry name" value="Winged helix-like DNA-binding domain superfamily/Winged helix DNA-binding domain"/>
    <property type="match status" value="1"/>
</dbReference>
<sequence length="121" mass="13664">MDKLTAAEWSVLQVLWGRECFSLGEVVEALRPITGWSRNTVHTYLTRMEGKALVLIDRTREPHGYAAAVTREDCARQERSALLNKVYGGAVGDLVTAFLKESSMLPQERARLRKLLDDMEV</sequence>
<dbReference type="Pfam" id="PF03965">
    <property type="entry name" value="Penicillinase_R"/>
    <property type="match status" value="1"/>
</dbReference>
<keyword evidence="2" id="KW-0805">Transcription regulation</keyword>
<dbReference type="SUPFAM" id="SSF46785">
    <property type="entry name" value="Winged helix' DNA-binding domain"/>
    <property type="match status" value="1"/>
</dbReference>
<dbReference type="InterPro" id="IPR005650">
    <property type="entry name" value="BlaI_family"/>
</dbReference>
<evidence type="ECO:0000313" key="5">
    <source>
        <dbReference type="EMBL" id="MPM47999.1"/>
    </source>
</evidence>
<dbReference type="AlphaFoldDB" id="A0A645A484"/>
<comment type="similarity">
    <text evidence="1">Belongs to the BlaI transcriptional regulatory family.</text>
</comment>
<organism evidence="5">
    <name type="scientific">bioreactor metagenome</name>
    <dbReference type="NCBI Taxonomy" id="1076179"/>
    <lineage>
        <taxon>unclassified sequences</taxon>
        <taxon>metagenomes</taxon>
        <taxon>ecological metagenomes</taxon>
    </lineage>
</organism>
<dbReference type="InterPro" id="IPR036388">
    <property type="entry name" value="WH-like_DNA-bd_sf"/>
</dbReference>
<keyword evidence="3" id="KW-0238">DNA-binding</keyword>
<name>A0A645A484_9ZZZZ</name>
<evidence type="ECO:0000256" key="1">
    <source>
        <dbReference type="ARBA" id="ARBA00011046"/>
    </source>
</evidence>
<evidence type="ECO:0000256" key="3">
    <source>
        <dbReference type="ARBA" id="ARBA00023125"/>
    </source>
</evidence>
<dbReference type="Gene3D" id="1.10.4040.10">
    <property type="entry name" value="Penicillinase repressor domain"/>
    <property type="match status" value="1"/>
</dbReference>
<dbReference type="InterPro" id="IPR036390">
    <property type="entry name" value="WH_DNA-bd_sf"/>
</dbReference>
<gene>
    <name evidence="5" type="primary">blaI_17</name>
    <name evidence="5" type="ORF">SDC9_94720</name>
</gene>
<keyword evidence="4" id="KW-0804">Transcription</keyword>
<protein>
    <submittedName>
        <fullName evidence="5">Penicillinase repressor</fullName>
    </submittedName>
</protein>
<dbReference type="GO" id="GO:0003677">
    <property type="term" value="F:DNA binding"/>
    <property type="evidence" value="ECO:0007669"/>
    <property type="project" value="UniProtKB-KW"/>
</dbReference>
<proteinExistence type="inferred from homology"/>
<reference evidence="5" key="1">
    <citation type="submission" date="2019-08" db="EMBL/GenBank/DDBJ databases">
        <authorList>
            <person name="Kucharzyk K."/>
            <person name="Murdoch R.W."/>
            <person name="Higgins S."/>
            <person name="Loffler F."/>
        </authorList>
    </citation>
    <scope>NUCLEOTIDE SEQUENCE</scope>
</reference>
<dbReference type="GO" id="GO:0045892">
    <property type="term" value="P:negative regulation of DNA-templated transcription"/>
    <property type="evidence" value="ECO:0007669"/>
    <property type="project" value="InterPro"/>
</dbReference>
<evidence type="ECO:0000256" key="2">
    <source>
        <dbReference type="ARBA" id="ARBA00023015"/>
    </source>
</evidence>
<accession>A0A645A484</accession>
<dbReference type="PIRSF" id="PIRSF019455">
    <property type="entry name" value="CopR_AtkY"/>
    <property type="match status" value="1"/>
</dbReference>
<dbReference type="EMBL" id="VSSQ01011910">
    <property type="protein sequence ID" value="MPM47999.1"/>
    <property type="molecule type" value="Genomic_DNA"/>
</dbReference>